<dbReference type="InterPro" id="IPR032675">
    <property type="entry name" value="LRR_dom_sf"/>
</dbReference>
<comment type="caution">
    <text evidence="1">The sequence shown here is derived from an EMBL/GenBank/DDBJ whole genome shotgun (WGS) entry which is preliminary data.</text>
</comment>
<dbReference type="KEGG" id="cput:CONPUDRAFT_72034"/>
<dbReference type="OrthoDB" id="2663142at2759"/>
<keyword evidence="2" id="KW-1185">Reference proteome</keyword>
<dbReference type="SUPFAM" id="SSF52047">
    <property type="entry name" value="RNI-like"/>
    <property type="match status" value="1"/>
</dbReference>
<proteinExistence type="predicted"/>
<gene>
    <name evidence="1" type="ORF">CONPUDRAFT_72034</name>
</gene>
<reference evidence="2" key="1">
    <citation type="journal article" date="2012" name="Science">
        <title>The Paleozoic origin of enzymatic lignin decomposition reconstructed from 31 fungal genomes.</title>
        <authorList>
            <person name="Floudas D."/>
            <person name="Binder M."/>
            <person name="Riley R."/>
            <person name="Barry K."/>
            <person name="Blanchette R.A."/>
            <person name="Henrissat B."/>
            <person name="Martinez A.T."/>
            <person name="Otillar R."/>
            <person name="Spatafora J.W."/>
            <person name="Yadav J.S."/>
            <person name="Aerts A."/>
            <person name="Benoit I."/>
            <person name="Boyd A."/>
            <person name="Carlson A."/>
            <person name="Copeland A."/>
            <person name="Coutinho P.M."/>
            <person name="de Vries R.P."/>
            <person name="Ferreira P."/>
            <person name="Findley K."/>
            <person name="Foster B."/>
            <person name="Gaskell J."/>
            <person name="Glotzer D."/>
            <person name="Gorecki P."/>
            <person name="Heitman J."/>
            <person name="Hesse C."/>
            <person name="Hori C."/>
            <person name="Igarashi K."/>
            <person name="Jurgens J.A."/>
            <person name="Kallen N."/>
            <person name="Kersten P."/>
            <person name="Kohler A."/>
            <person name="Kuees U."/>
            <person name="Kumar T.K.A."/>
            <person name="Kuo A."/>
            <person name="LaButti K."/>
            <person name="Larrondo L.F."/>
            <person name="Lindquist E."/>
            <person name="Ling A."/>
            <person name="Lombard V."/>
            <person name="Lucas S."/>
            <person name="Lundell T."/>
            <person name="Martin R."/>
            <person name="McLaughlin D.J."/>
            <person name="Morgenstern I."/>
            <person name="Morin E."/>
            <person name="Murat C."/>
            <person name="Nagy L.G."/>
            <person name="Nolan M."/>
            <person name="Ohm R.A."/>
            <person name="Patyshakuliyeva A."/>
            <person name="Rokas A."/>
            <person name="Ruiz-Duenas F.J."/>
            <person name="Sabat G."/>
            <person name="Salamov A."/>
            <person name="Samejima M."/>
            <person name="Schmutz J."/>
            <person name="Slot J.C."/>
            <person name="St John F."/>
            <person name="Stenlid J."/>
            <person name="Sun H."/>
            <person name="Sun S."/>
            <person name="Syed K."/>
            <person name="Tsang A."/>
            <person name="Wiebenga A."/>
            <person name="Young D."/>
            <person name="Pisabarro A."/>
            <person name="Eastwood D.C."/>
            <person name="Martin F."/>
            <person name="Cullen D."/>
            <person name="Grigoriev I.V."/>
            <person name="Hibbett D.S."/>
        </authorList>
    </citation>
    <scope>NUCLEOTIDE SEQUENCE [LARGE SCALE GENOMIC DNA]</scope>
    <source>
        <strain evidence="2">RWD-64-598 SS2</strain>
    </source>
</reference>
<dbReference type="AlphaFoldDB" id="A0A5M3MXJ3"/>
<accession>A0A5M3MXJ3</accession>
<evidence type="ECO:0000313" key="2">
    <source>
        <dbReference type="Proteomes" id="UP000053558"/>
    </source>
</evidence>
<protein>
    <recommendedName>
        <fullName evidence="3">F-box domain-containing protein</fullName>
    </recommendedName>
</protein>
<dbReference type="EMBL" id="JH711576">
    <property type="protein sequence ID" value="EIW83494.1"/>
    <property type="molecule type" value="Genomic_DNA"/>
</dbReference>
<dbReference type="GeneID" id="19208982"/>
<evidence type="ECO:0000313" key="1">
    <source>
        <dbReference type="EMBL" id="EIW83494.1"/>
    </source>
</evidence>
<dbReference type="Proteomes" id="UP000053558">
    <property type="component" value="Unassembled WGS sequence"/>
</dbReference>
<sequence length="502" mass="56681">MHRCLDLYEVVYHIFAQLCSDQQGKATLARLARVCTAFKDVALDHLYSNVEHFSNLLSCLPGDILQKPDWIYDEHVRFRRGMTDRDWAILVPYAARVETLRFSFQHQESSPSEDVLRVLNECPTGILFPKLRSLTLLQTHRLDAPLLRFLFCPQVDQLYLDGCPSRLFEEIDVPMLCPSVEHLGISNEIYDVQISSETMAQALRRWPLLKHVKCPSLAKDGLIILASLPRLRSLDIVVANSTPWVSESVDVAFHSLQSLGFIIDSPDACASALRSLATNSSGSLTPLVVPEVTIASNLLFADAITPLIDVTTPLSHYVAPDRLTSLHFSGSGETLIADPPFNGYAGFEPLSVFSQLRHIKIEYALVQLDFSLLSVGRSWPLLETFWLTRTNVAISLGRAMKFLAVWPRLRVFHLPVMVIMEHVEALAANTETHKPHKCIKKMQLETPGGDERPNVQQVADVFARLVPRLSEVETYPDRQLYWKTVLNEMRIRCRDDETVSQA</sequence>
<evidence type="ECO:0008006" key="3">
    <source>
        <dbReference type="Google" id="ProtNLM"/>
    </source>
</evidence>
<dbReference type="Gene3D" id="3.80.10.10">
    <property type="entry name" value="Ribonuclease Inhibitor"/>
    <property type="match status" value="1"/>
</dbReference>
<dbReference type="RefSeq" id="XP_007766482.1">
    <property type="nucleotide sequence ID" value="XM_007768292.1"/>
</dbReference>
<name>A0A5M3MXJ3_CONPW</name>
<organism evidence="1 2">
    <name type="scientific">Coniophora puteana (strain RWD-64-598)</name>
    <name type="common">Brown rot fungus</name>
    <dbReference type="NCBI Taxonomy" id="741705"/>
    <lineage>
        <taxon>Eukaryota</taxon>
        <taxon>Fungi</taxon>
        <taxon>Dikarya</taxon>
        <taxon>Basidiomycota</taxon>
        <taxon>Agaricomycotina</taxon>
        <taxon>Agaricomycetes</taxon>
        <taxon>Agaricomycetidae</taxon>
        <taxon>Boletales</taxon>
        <taxon>Coniophorineae</taxon>
        <taxon>Coniophoraceae</taxon>
        <taxon>Coniophora</taxon>
    </lineage>
</organism>